<accession>A0A126V675</accession>
<keyword evidence="3" id="KW-1185">Reference proteome</keyword>
<dbReference type="EMBL" id="CP014328">
    <property type="protein sequence ID" value="AML53793.1"/>
    <property type="molecule type" value="Genomic_DNA"/>
</dbReference>
<keyword evidence="2" id="KW-0614">Plasmid</keyword>
<geneLocation type="plasmid" evidence="2">
    <name>unnamed</name>
</geneLocation>
<dbReference type="KEGG" id="hat:RC74_21300"/>
<gene>
    <name evidence="2" type="ORF">RC74_21300</name>
</gene>
<sequence length="232" mass="25937">MSLRKISFSFSTAIVFFAALSFDAVAQEASKSSFMQMNTRLFDLGVDPESLRRDPHFIPLNRADWLDDIIDNDPVLHGTVVHIRVKSQPITKLWAQSGPGSVFNYSAITPEEFTFDGYEARSTSPTSYVQLFYLPSEDSPSFSALCAIDRETGSAFRYCGVFANYPPDPNIFILARVYNPGRYEDLPSSFRAIADRIRKIAYCLDVTDSVLQEVPPFKSLEALQGCSPDITS</sequence>
<dbReference type="RefSeq" id="WP_039000080.1">
    <property type="nucleotide sequence ID" value="NZ_CP014328.1"/>
</dbReference>
<keyword evidence="1" id="KW-0732">Signal</keyword>
<evidence type="ECO:0000313" key="3">
    <source>
        <dbReference type="Proteomes" id="UP000070371"/>
    </source>
</evidence>
<name>A0A126V675_9RHOB</name>
<protein>
    <submittedName>
        <fullName evidence="2">Uncharacterized protein</fullName>
    </submittedName>
</protein>
<feature type="signal peptide" evidence="1">
    <location>
        <begin position="1"/>
        <end position="26"/>
    </location>
</feature>
<evidence type="ECO:0000256" key="1">
    <source>
        <dbReference type="SAM" id="SignalP"/>
    </source>
</evidence>
<reference evidence="2 3" key="1">
    <citation type="submission" date="2016-02" db="EMBL/GenBank/DDBJ databases">
        <title>Complete genome sequence of Halocynthiibacter arcticus PAMC 20958t from arctic marine sediment.</title>
        <authorList>
            <person name="Lee Y.M."/>
            <person name="Baek K."/>
            <person name="Lee H.K."/>
            <person name="Shin S.C."/>
        </authorList>
    </citation>
    <scope>NUCLEOTIDE SEQUENCE [LARGE SCALE GENOMIC DNA]</scope>
    <source>
        <strain evidence="2">PAMC 20958</strain>
        <plasmid evidence="3">Plasmid</plasmid>
    </source>
</reference>
<feature type="chain" id="PRO_5007443364" evidence="1">
    <location>
        <begin position="27"/>
        <end position="232"/>
    </location>
</feature>
<dbReference type="Proteomes" id="UP000070371">
    <property type="component" value="Plasmid unnamed"/>
</dbReference>
<evidence type="ECO:0000313" key="2">
    <source>
        <dbReference type="EMBL" id="AML53793.1"/>
    </source>
</evidence>
<dbReference type="OrthoDB" id="7835324at2"/>
<organism evidence="2 3">
    <name type="scientific">Falsihalocynthiibacter arcticus</name>
    <dbReference type="NCBI Taxonomy" id="1579316"/>
    <lineage>
        <taxon>Bacteria</taxon>
        <taxon>Pseudomonadati</taxon>
        <taxon>Pseudomonadota</taxon>
        <taxon>Alphaproteobacteria</taxon>
        <taxon>Rhodobacterales</taxon>
        <taxon>Roseobacteraceae</taxon>
        <taxon>Falsihalocynthiibacter</taxon>
    </lineage>
</organism>
<dbReference type="AlphaFoldDB" id="A0A126V675"/>
<proteinExistence type="predicted"/>